<dbReference type="EMBL" id="QNRK01000020">
    <property type="protein sequence ID" value="RBP09831.1"/>
    <property type="molecule type" value="Genomic_DNA"/>
</dbReference>
<comment type="similarity">
    <text evidence="2">Belongs to the DsbD family.</text>
</comment>
<protein>
    <submittedName>
        <fullName evidence="9">Cytochrome c biogenesis transmembrane protein</fullName>
    </submittedName>
</protein>
<evidence type="ECO:0000256" key="6">
    <source>
        <dbReference type="ARBA" id="ARBA00023136"/>
    </source>
</evidence>
<evidence type="ECO:0000313" key="10">
    <source>
        <dbReference type="Proteomes" id="UP000253529"/>
    </source>
</evidence>
<feature type="transmembrane region" description="Helical" evidence="7">
    <location>
        <begin position="155"/>
        <end position="180"/>
    </location>
</feature>
<reference evidence="9 10" key="1">
    <citation type="submission" date="2018-06" db="EMBL/GenBank/DDBJ databases">
        <title>Genomic Encyclopedia of Type Strains, Phase IV (KMG-IV): sequencing the most valuable type-strain genomes for metagenomic binning, comparative biology and taxonomic classification.</title>
        <authorList>
            <person name="Goeker M."/>
        </authorList>
    </citation>
    <scope>NUCLEOTIDE SEQUENCE [LARGE SCALE GENOMIC DNA]</scope>
    <source>
        <strain evidence="9 10">DSM 24875</strain>
    </source>
</reference>
<feature type="domain" description="Cytochrome C biogenesis protein transmembrane" evidence="8">
    <location>
        <begin position="4"/>
        <end position="186"/>
    </location>
</feature>
<dbReference type="PANTHER" id="PTHR31272:SF9">
    <property type="entry name" value="BLL1027 PROTEIN"/>
    <property type="match status" value="1"/>
</dbReference>
<dbReference type="GO" id="GO:0016020">
    <property type="term" value="C:membrane"/>
    <property type="evidence" value="ECO:0007669"/>
    <property type="project" value="UniProtKB-SubCell"/>
</dbReference>
<name>A0A366F5A9_9HYPH</name>
<dbReference type="InterPro" id="IPR051790">
    <property type="entry name" value="Cytochrome_c-biogenesis_DsbD"/>
</dbReference>
<keyword evidence="6 7" id="KW-0472">Membrane</keyword>
<feature type="transmembrane region" description="Helical" evidence="7">
    <location>
        <begin position="75"/>
        <end position="94"/>
    </location>
</feature>
<gene>
    <name evidence="9" type="ORF">DFR50_12031</name>
</gene>
<evidence type="ECO:0000259" key="8">
    <source>
        <dbReference type="Pfam" id="PF02683"/>
    </source>
</evidence>
<feature type="transmembrane region" description="Helical" evidence="7">
    <location>
        <begin position="124"/>
        <end position="148"/>
    </location>
</feature>
<evidence type="ECO:0000256" key="3">
    <source>
        <dbReference type="ARBA" id="ARBA00022692"/>
    </source>
</evidence>
<feature type="transmembrane region" description="Helical" evidence="7">
    <location>
        <begin position="44"/>
        <end position="63"/>
    </location>
</feature>
<evidence type="ECO:0000313" key="9">
    <source>
        <dbReference type="EMBL" id="RBP09831.1"/>
    </source>
</evidence>
<evidence type="ECO:0000256" key="1">
    <source>
        <dbReference type="ARBA" id="ARBA00004141"/>
    </source>
</evidence>
<dbReference type="Proteomes" id="UP000253529">
    <property type="component" value="Unassembled WGS sequence"/>
</dbReference>
<dbReference type="GO" id="GO:0017004">
    <property type="term" value="P:cytochrome complex assembly"/>
    <property type="evidence" value="ECO:0007669"/>
    <property type="project" value="UniProtKB-KW"/>
</dbReference>
<dbReference type="AlphaFoldDB" id="A0A366F5A9"/>
<sequence length="240" mass="23281">MSLFLALPLAFAAGLLTILSPCILPLAPIVVASARAEDPRGPLALAAGLALTFALVGAALAAFGVEVGSLVGVRLAAAAIMIAVGLALLLPGAADRLEIALAGLSGASGRIGGFLPGKGLIGQAAAGAVLALAWAPCAGPTLGAAFALATDGRSLAAATLTMFVYALGAAGALLAVGFGLGRVTRAAKADALLAGQYGRVALGLSLVVFGGLIVTGLDHRIEAAMVEAMPDWLANAAAAL</sequence>
<keyword evidence="5 7" id="KW-1133">Transmembrane helix</keyword>
<keyword evidence="4" id="KW-0201">Cytochrome c-type biogenesis</keyword>
<proteinExistence type="inferred from homology"/>
<dbReference type="RefSeq" id="WP_245427903.1">
    <property type="nucleotide sequence ID" value="NZ_QNRK01000020.1"/>
</dbReference>
<keyword evidence="3 7" id="KW-0812">Transmembrane</keyword>
<evidence type="ECO:0000256" key="4">
    <source>
        <dbReference type="ARBA" id="ARBA00022748"/>
    </source>
</evidence>
<dbReference type="InterPro" id="IPR003834">
    <property type="entry name" value="Cyt_c_assmbl_TM_dom"/>
</dbReference>
<evidence type="ECO:0000256" key="7">
    <source>
        <dbReference type="SAM" id="Phobius"/>
    </source>
</evidence>
<comment type="subcellular location">
    <subcellularLocation>
        <location evidence="1">Membrane</location>
        <topology evidence="1">Multi-pass membrane protein</topology>
    </subcellularLocation>
</comment>
<evidence type="ECO:0000256" key="2">
    <source>
        <dbReference type="ARBA" id="ARBA00006143"/>
    </source>
</evidence>
<feature type="transmembrane region" description="Helical" evidence="7">
    <location>
        <begin position="200"/>
        <end position="217"/>
    </location>
</feature>
<dbReference type="Pfam" id="PF02683">
    <property type="entry name" value="DsbD_TM"/>
    <property type="match status" value="1"/>
</dbReference>
<accession>A0A366F5A9</accession>
<keyword evidence="10" id="KW-1185">Reference proteome</keyword>
<organism evidence="9 10">
    <name type="scientific">Roseiarcus fermentans</name>
    <dbReference type="NCBI Taxonomy" id="1473586"/>
    <lineage>
        <taxon>Bacteria</taxon>
        <taxon>Pseudomonadati</taxon>
        <taxon>Pseudomonadota</taxon>
        <taxon>Alphaproteobacteria</taxon>
        <taxon>Hyphomicrobiales</taxon>
        <taxon>Roseiarcaceae</taxon>
        <taxon>Roseiarcus</taxon>
    </lineage>
</organism>
<dbReference type="PANTHER" id="PTHR31272">
    <property type="entry name" value="CYTOCHROME C-TYPE BIOGENESIS PROTEIN HI_1454-RELATED"/>
    <property type="match status" value="1"/>
</dbReference>
<evidence type="ECO:0000256" key="5">
    <source>
        <dbReference type="ARBA" id="ARBA00022989"/>
    </source>
</evidence>
<comment type="caution">
    <text evidence="9">The sequence shown here is derived from an EMBL/GenBank/DDBJ whole genome shotgun (WGS) entry which is preliminary data.</text>
</comment>